<dbReference type="Pfam" id="PF00004">
    <property type="entry name" value="AAA"/>
    <property type="match status" value="1"/>
</dbReference>
<dbReference type="PROSITE" id="PS50172">
    <property type="entry name" value="BRCT"/>
    <property type="match status" value="1"/>
</dbReference>
<dbReference type="PANTHER" id="PTHR23389">
    <property type="entry name" value="CHROMOSOME TRANSMISSION FIDELITY FACTOR 18"/>
    <property type="match status" value="1"/>
</dbReference>
<organism evidence="13 14">
    <name type="scientific">Saitozyma podzolica</name>
    <dbReference type="NCBI Taxonomy" id="1890683"/>
    <lineage>
        <taxon>Eukaryota</taxon>
        <taxon>Fungi</taxon>
        <taxon>Dikarya</taxon>
        <taxon>Basidiomycota</taxon>
        <taxon>Agaricomycotina</taxon>
        <taxon>Tremellomycetes</taxon>
        <taxon>Tremellales</taxon>
        <taxon>Trimorphomycetaceae</taxon>
        <taxon>Saitozyma</taxon>
    </lineage>
</organism>
<dbReference type="Gene3D" id="3.40.50.300">
    <property type="entry name" value="P-loop containing nucleotide triphosphate hydrolases"/>
    <property type="match status" value="1"/>
</dbReference>
<keyword evidence="6 10" id="KW-0547">Nucleotide-binding</keyword>
<feature type="compositionally biased region" description="Low complexity" evidence="11">
    <location>
        <begin position="107"/>
        <end position="120"/>
    </location>
</feature>
<feature type="region of interest" description="Disordered" evidence="11">
    <location>
        <begin position="1"/>
        <end position="378"/>
    </location>
</feature>
<keyword evidence="14" id="KW-1185">Reference proteome</keyword>
<dbReference type="CDD" id="cd00009">
    <property type="entry name" value="AAA"/>
    <property type="match status" value="1"/>
</dbReference>
<dbReference type="PANTHER" id="PTHR23389:SF6">
    <property type="entry name" value="REPLICATION FACTOR C SUBUNIT 1"/>
    <property type="match status" value="1"/>
</dbReference>
<comment type="similarity">
    <text evidence="2 10">Belongs to the activator 1 large subunit family.</text>
</comment>
<feature type="compositionally biased region" description="Low complexity" evidence="11">
    <location>
        <begin position="136"/>
        <end position="155"/>
    </location>
</feature>
<dbReference type="GO" id="GO:0005663">
    <property type="term" value="C:DNA replication factor C complex"/>
    <property type="evidence" value="ECO:0007669"/>
    <property type="project" value="InterPro"/>
</dbReference>
<evidence type="ECO:0000256" key="8">
    <source>
        <dbReference type="ARBA" id="ARBA00023125"/>
    </source>
</evidence>
<dbReference type="Gene3D" id="3.40.50.10190">
    <property type="entry name" value="BRCT domain"/>
    <property type="match status" value="1"/>
</dbReference>
<dbReference type="AlphaFoldDB" id="A0A427Y352"/>
<dbReference type="STRING" id="1890683.A0A427Y352"/>
<dbReference type="Pfam" id="PF00533">
    <property type="entry name" value="BRCT"/>
    <property type="match status" value="1"/>
</dbReference>
<dbReference type="GO" id="GO:0006281">
    <property type="term" value="P:DNA repair"/>
    <property type="evidence" value="ECO:0007669"/>
    <property type="project" value="InterPro"/>
</dbReference>
<evidence type="ECO:0000256" key="7">
    <source>
        <dbReference type="ARBA" id="ARBA00022840"/>
    </source>
</evidence>
<dbReference type="GO" id="GO:0005634">
    <property type="term" value="C:nucleus"/>
    <property type="evidence" value="ECO:0007669"/>
    <property type="project" value="UniProtKB-SubCell"/>
</dbReference>
<dbReference type="Pfam" id="PF08519">
    <property type="entry name" value="RFC1"/>
    <property type="match status" value="1"/>
</dbReference>
<sequence>MPPSASPAKRTTASPRKSQSSQNPGEKRKTPAKEKDKDGPPPGRDIRNFFAQPRTTAAGVGSAPAKSAASANGTGTGKRPITIDDSDEDEPIESKPPIKTENKPRASTTSKHFTSTSSSSNRPIVLDDTPSPPPKSAAKPSAPKSSSKAPAAAPSKPMPLKRKVIDSDDSDGGSRAGAGTGVRSKPNKRQSIGVGRRAVAKGKVNYLESSDEEEEEEEEEEVEVKPTVVAKGKKKEPSPMEIDDDEDDPDDFDDDDFDDEDADDLPKKSKSKTGAKPPPKPAAASGATKKSSTPKKVSAAATKKAVKEETATTPKASASSKAGGKSVQAKKEKEIDGDEADGGVKKEKQKFDWRAAAAARSAGPRAPGSKEIPEGAPNCLEGMTFVFTGELDSLGRDDAVELVKRYSGKVTGAPSGKTTFVVVGENAGASKLNKIKEKDIPTLDEDGFLNLIRTSSGPVLDEKAIKAREKEEKKIAEQAREMEKKEREGESERRRKEKALKGTGIAAKKVAPASAQLWTTKYAPTNVKEICGNKANVDRLLSWLQDWDKNYKSGFKKPGKDGMGMYRAVLISGPPGIGKTTSAHITAKLAGYSPIELNASDTRSKKLIENSTNIDNTSLDGFLHGGSLQSTTVAGVKVDSKTCLIMDEVDGMSAGDRGGVGALNVLIKKTRIPMILICNDRTLQKMKPLQSTTFNMTFRRPQPQEIRSRIMSILFKEKMKIPPNVVDELIKGTNSDIRQVLNMLSTFKLGKSEMDFDEGKQLIKINEKNTILTPFTIIDRLTHPYAFSKTNKESLNEKSELYFHDISFVPLFMQEHYLKTQPAALSSFEGQEHTMKHLERVSKAADWISDGDLIDRMIHGSEQHWSLLPLHAIASTVAPAFNIYGGMRSTGGPGGWGPSFPQWLGQNSKQGKLQRQLTDIQIRMRLRVSGSRQEIREQYMPMLASRIVLPLAKDGSEAIESTIETMDEYFLSKDDWDAFVELGVDTMNGDAILKKIPTATKTAFTRQYNKADHPIAFHKGDMFAMAKKKIADIGPAPDNDEVFEEDEPVPDDDEGANGEDEGLNDVSKDRLIKEVKKKADKAAKGKKK</sequence>
<keyword evidence="8" id="KW-0238">DNA-binding</keyword>
<comment type="subcellular location">
    <subcellularLocation>
        <location evidence="1 10">Nucleus</location>
    </subcellularLocation>
</comment>
<dbReference type="GO" id="GO:0005524">
    <property type="term" value="F:ATP binding"/>
    <property type="evidence" value="ECO:0007669"/>
    <property type="project" value="UniProtKB-UniRule"/>
</dbReference>
<proteinExistence type="inferred from homology"/>
<evidence type="ECO:0000256" key="3">
    <source>
        <dbReference type="ARBA" id="ARBA00020401"/>
    </source>
</evidence>
<dbReference type="InterPro" id="IPR001357">
    <property type="entry name" value="BRCT_dom"/>
</dbReference>
<accession>A0A427Y352</accession>
<dbReference type="InterPro" id="IPR008921">
    <property type="entry name" value="DNA_pol3_clamp-load_cplx_C"/>
</dbReference>
<dbReference type="InterPro" id="IPR012178">
    <property type="entry name" value="RFC1"/>
</dbReference>
<evidence type="ECO:0000256" key="9">
    <source>
        <dbReference type="ARBA" id="ARBA00023242"/>
    </source>
</evidence>
<evidence type="ECO:0000259" key="12">
    <source>
        <dbReference type="PROSITE" id="PS50172"/>
    </source>
</evidence>
<dbReference type="GO" id="GO:0003689">
    <property type="term" value="F:DNA clamp loader activity"/>
    <property type="evidence" value="ECO:0007669"/>
    <property type="project" value="UniProtKB-UniRule"/>
</dbReference>
<evidence type="ECO:0000256" key="5">
    <source>
        <dbReference type="ARBA" id="ARBA00022705"/>
    </source>
</evidence>
<keyword evidence="4" id="KW-0597">Phosphoprotein</keyword>
<dbReference type="Gene3D" id="1.10.8.60">
    <property type="match status" value="1"/>
</dbReference>
<dbReference type="InterPro" id="IPR013725">
    <property type="entry name" value="DNA_replication_fac_RFC1_C"/>
</dbReference>
<dbReference type="SUPFAM" id="SSF52540">
    <property type="entry name" value="P-loop containing nucleoside triphosphate hydrolases"/>
    <property type="match status" value="1"/>
</dbReference>
<feature type="compositionally biased region" description="Acidic residues" evidence="11">
    <location>
        <begin position="241"/>
        <end position="263"/>
    </location>
</feature>
<dbReference type="FunFam" id="3.40.50.300:FF:000395">
    <property type="entry name" value="Replication factor C subunit 1"/>
    <property type="match status" value="1"/>
</dbReference>
<evidence type="ECO:0000256" key="6">
    <source>
        <dbReference type="ARBA" id="ARBA00022741"/>
    </source>
</evidence>
<name>A0A427Y352_9TREE</name>
<dbReference type="OrthoDB" id="446168at2759"/>
<dbReference type="SMART" id="SM00382">
    <property type="entry name" value="AAA"/>
    <property type="match status" value="1"/>
</dbReference>
<evidence type="ECO:0000256" key="4">
    <source>
        <dbReference type="ARBA" id="ARBA00022553"/>
    </source>
</evidence>
<feature type="domain" description="BRCT" evidence="12">
    <location>
        <begin position="375"/>
        <end position="453"/>
    </location>
</feature>
<dbReference type="FunFam" id="1.20.272.10:FF:000005">
    <property type="entry name" value="Replication factor C subunit 1"/>
    <property type="match status" value="1"/>
</dbReference>
<feature type="compositionally biased region" description="Low complexity" evidence="11">
    <location>
        <begin position="282"/>
        <end position="303"/>
    </location>
</feature>
<keyword evidence="9 10" id="KW-0539">Nucleus</keyword>
<feature type="compositionally biased region" description="Low complexity" evidence="11">
    <location>
        <begin position="355"/>
        <end position="369"/>
    </location>
</feature>
<feature type="compositionally biased region" description="Basic and acidic residues" evidence="11">
    <location>
        <begin position="92"/>
        <end position="104"/>
    </location>
</feature>
<keyword evidence="5 10" id="KW-0235">DNA replication</keyword>
<dbReference type="EMBL" id="RSCD01000019">
    <property type="protein sequence ID" value="RSH85566.1"/>
    <property type="molecule type" value="Genomic_DNA"/>
</dbReference>
<feature type="compositionally biased region" description="Low complexity" evidence="11">
    <location>
        <begin position="311"/>
        <end position="327"/>
    </location>
</feature>
<dbReference type="FunFam" id="1.10.8.60:FF:000021">
    <property type="entry name" value="Replication factor C subunit 1"/>
    <property type="match status" value="1"/>
</dbReference>
<dbReference type="Proteomes" id="UP000279259">
    <property type="component" value="Unassembled WGS sequence"/>
</dbReference>
<keyword evidence="7 10" id="KW-0067">ATP-binding</keyword>
<evidence type="ECO:0000256" key="1">
    <source>
        <dbReference type="ARBA" id="ARBA00004123"/>
    </source>
</evidence>
<evidence type="ECO:0000256" key="11">
    <source>
        <dbReference type="SAM" id="MobiDB-lite"/>
    </source>
</evidence>
<feature type="compositionally biased region" description="Polar residues" evidence="11">
    <location>
        <begin position="9"/>
        <end position="24"/>
    </location>
</feature>
<feature type="compositionally biased region" description="Basic and acidic residues" evidence="11">
    <location>
        <begin position="475"/>
        <end position="494"/>
    </location>
</feature>
<dbReference type="Gene3D" id="1.20.272.10">
    <property type="match status" value="1"/>
</dbReference>
<dbReference type="Pfam" id="PF25361">
    <property type="entry name" value="AAA_lid_RFC1"/>
    <property type="match status" value="1"/>
</dbReference>
<dbReference type="InterPro" id="IPR047854">
    <property type="entry name" value="RFC_lid"/>
</dbReference>
<feature type="compositionally biased region" description="Acidic residues" evidence="11">
    <location>
        <begin position="209"/>
        <end position="222"/>
    </location>
</feature>
<protein>
    <recommendedName>
        <fullName evidence="3 10">Replication factor C subunit 1</fullName>
    </recommendedName>
</protein>
<dbReference type="CDD" id="cd18140">
    <property type="entry name" value="HLD_clamp_RFC"/>
    <property type="match status" value="1"/>
</dbReference>
<evidence type="ECO:0000256" key="10">
    <source>
        <dbReference type="PIRNR" id="PIRNR036578"/>
    </source>
</evidence>
<feature type="compositionally biased region" description="Acidic residues" evidence="11">
    <location>
        <begin position="1038"/>
        <end position="1063"/>
    </location>
</feature>
<feature type="region of interest" description="Disordered" evidence="11">
    <location>
        <begin position="1034"/>
        <end position="1070"/>
    </location>
</feature>
<feature type="compositionally biased region" description="Basic and acidic residues" evidence="11">
    <location>
        <begin position="342"/>
        <end position="353"/>
    </location>
</feature>
<evidence type="ECO:0000313" key="13">
    <source>
        <dbReference type="EMBL" id="RSH85566.1"/>
    </source>
</evidence>
<dbReference type="SUPFAM" id="SSF48019">
    <property type="entry name" value="post-AAA+ oligomerization domain-like"/>
    <property type="match status" value="1"/>
</dbReference>
<dbReference type="SUPFAM" id="SSF52113">
    <property type="entry name" value="BRCT domain"/>
    <property type="match status" value="1"/>
</dbReference>
<dbReference type="InterPro" id="IPR036420">
    <property type="entry name" value="BRCT_dom_sf"/>
</dbReference>
<dbReference type="InterPro" id="IPR003593">
    <property type="entry name" value="AAA+_ATPase"/>
</dbReference>
<evidence type="ECO:0000313" key="14">
    <source>
        <dbReference type="Proteomes" id="UP000279259"/>
    </source>
</evidence>
<dbReference type="GO" id="GO:0016887">
    <property type="term" value="F:ATP hydrolysis activity"/>
    <property type="evidence" value="ECO:0007669"/>
    <property type="project" value="InterPro"/>
</dbReference>
<reference evidence="13 14" key="1">
    <citation type="submission" date="2018-11" db="EMBL/GenBank/DDBJ databases">
        <title>Genome sequence of Saitozyma podzolica DSM 27192.</title>
        <authorList>
            <person name="Aliyu H."/>
            <person name="Gorte O."/>
            <person name="Ochsenreither K."/>
        </authorList>
    </citation>
    <scope>NUCLEOTIDE SEQUENCE [LARGE SCALE GENOMIC DNA]</scope>
    <source>
        <strain evidence="13 14">DSM 27192</strain>
    </source>
</reference>
<dbReference type="InterPro" id="IPR003959">
    <property type="entry name" value="ATPase_AAA_core"/>
</dbReference>
<evidence type="ECO:0000256" key="2">
    <source>
        <dbReference type="ARBA" id="ARBA00006116"/>
    </source>
</evidence>
<dbReference type="InterPro" id="IPR027417">
    <property type="entry name" value="P-loop_NTPase"/>
</dbReference>
<dbReference type="GO" id="GO:0003677">
    <property type="term" value="F:DNA binding"/>
    <property type="evidence" value="ECO:0007669"/>
    <property type="project" value="UniProtKB-KW"/>
</dbReference>
<feature type="region of interest" description="Disordered" evidence="11">
    <location>
        <begin position="475"/>
        <end position="503"/>
    </location>
</feature>
<dbReference type="FunFam" id="3.40.50.10190:FF:000001">
    <property type="entry name" value="Replication factor C subunit 1"/>
    <property type="match status" value="1"/>
</dbReference>
<dbReference type="GO" id="GO:0006271">
    <property type="term" value="P:DNA strand elongation involved in DNA replication"/>
    <property type="evidence" value="ECO:0007669"/>
    <property type="project" value="UniProtKB-ARBA"/>
</dbReference>
<dbReference type="CDD" id="cd17752">
    <property type="entry name" value="BRCT_RFC1"/>
    <property type="match status" value="1"/>
</dbReference>
<gene>
    <name evidence="13" type="ORF">EHS25_003705</name>
</gene>
<comment type="caution">
    <text evidence="13">The sequence shown here is derived from an EMBL/GenBank/DDBJ whole genome shotgun (WGS) entry which is preliminary data.</text>
</comment>
<dbReference type="SMART" id="SM00292">
    <property type="entry name" value="BRCT"/>
    <property type="match status" value="1"/>
</dbReference>
<dbReference type="PIRSF" id="PIRSF036578">
    <property type="entry name" value="RFC1"/>
    <property type="match status" value="1"/>
</dbReference>
<feature type="compositionally biased region" description="Basic and acidic residues" evidence="11">
    <location>
        <begin position="25"/>
        <end position="47"/>
    </location>
</feature>